<dbReference type="Proteomes" id="UP001107558">
    <property type="component" value="Chromosome 4"/>
</dbReference>
<name>A0A9J6BDR7_POLVA</name>
<accession>A0A9J6BDR7</accession>
<dbReference type="EMBL" id="JADBJN010000004">
    <property type="protein sequence ID" value="KAG5667667.1"/>
    <property type="molecule type" value="Genomic_DNA"/>
</dbReference>
<comment type="caution">
    <text evidence="1">The sequence shown here is derived from an EMBL/GenBank/DDBJ whole genome shotgun (WGS) entry which is preliminary data.</text>
</comment>
<protein>
    <submittedName>
        <fullName evidence="1">Uncharacterized protein</fullName>
    </submittedName>
</protein>
<organism evidence="1 2">
    <name type="scientific">Polypedilum vanderplanki</name>
    <name type="common">Sleeping chironomid midge</name>
    <dbReference type="NCBI Taxonomy" id="319348"/>
    <lineage>
        <taxon>Eukaryota</taxon>
        <taxon>Metazoa</taxon>
        <taxon>Ecdysozoa</taxon>
        <taxon>Arthropoda</taxon>
        <taxon>Hexapoda</taxon>
        <taxon>Insecta</taxon>
        <taxon>Pterygota</taxon>
        <taxon>Neoptera</taxon>
        <taxon>Endopterygota</taxon>
        <taxon>Diptera</taxon>
        <taxon>Nematocera</taxon>
        <taxon>Chironomoidea</taxon>
        <taxon>Chironomidae</taxon>
        <taxon>Chironominae</taxon>
        <taxon>Polypedilum</taxon>
        <taxon>Polypedilum</taxon>
    </lineage>
</organism>
<proteinExistence type="predicted"/>
<gene>
    <name evidence="1" type="ORF">PVAND_015640</name>
</gene>
<reference evidence="1" key="1">
    <citation type="submission" date="2021-03" db="EMBL/GenBank/DDBJ databases">
        <title>Chromosome level genome of the anhydrobiotic midge Polypedilum vanderplanki.</title>
        <authorList>
            <person name="Yoshida Y."/>
            <person name="Kikawada T."/>
            <person name="Gusev O."/>
        </authorList>
    </citation>
    <scope>NUCLEOTIDE SEQUENCE</scope>
    <source>
        <strain evidence="1">NIAS01</strain>
        <tissue evidence="1">Whole body or cell culture</tissue>
    </source>
</reference>
<sequence length="162" mass="18813">MFVYKKPEFSFNINFVNVSWDFSVYDNSTKDHPVEVIPQLSGVFMKDLTNVMAFIKMTNLKPREVYFRNTLNLCTLTKKPPGGIVLKAVIENLQKVANFKFECPFQKGLNFKINEITTKNIFFSMILPPNIERSFSMVLKEGNKATLFVSLVIYYMRVEIDD</sequence>
<dbReference type="AlphaFoldDB" id="A0A9J6BDR7"/>
<evidence type="ECO:0000313" key="1">
    <source>
        <dbReference type="EMBL" id="KAG5667667.1"/>
    </source>
</evidence>
<evidence type="ECO:0000313" key="2">
    <source>
        <dbReference type="Proteomes" id="UP001107558"/>
    </source>
</evidence>
<keyword evidence="2" id="KW-1185">Reference proteome</keyword>